<dbReference type="InterPro" id="IPR050327">
    <property type="entry name" value="Proton-linked_MCT"/>
</dbReference>
<organism evidence="6 7">
    <name type="scientific">Pleomorphomonas diazotrophica</name>
    <dbReference type="NCBI Taxonomy" id="1166257"/>
    <lineage>
        <taxon>Bacteria</taxon>
        <taxon>Pseudomonadati</taxon>
        <taxon>Pseudomonadota</taxon>
        <taxon>Alphaproteobacteria</taxon>
        <taxon>Hyphomicrobiales</taxon>
        <taxon>Pleomorphomonadaceae</taxon>
        <taxon>Pleomorphomonas</taxon>
    </lineage>
</organism>
<feature type="transmembrane region" description="Helical" evidence="4">
    <location>
        <begin position="75"/>
        <end position="91"/>
    </location>
</feature>
<evidence type="ECO:0000256" key="2">
    <source>
        <dbReference type="ARBA" id="ARBA00022989"/>
    </source>
</evidence>
<dbReference type="InterPro" id="IPR011701">
    <property type="entry name" value="MFS"/>
</dbReference>
<feature type="transmembrane region" description="Helical" evidence="4">
    <location>
        <begin position="281"/>
        <end position="299"/>
    </location>
</feature>
<keyword evidence="3 4" id="KW-0472">Membrane</keyword>
<dbReference type="EMBL" id="PJNW01000002">
    <property type="protein sequence ID" value="PKR90013.1"/>
    <property type="molecule type" value="Genomic_DNA"/>
</dbReference>
<feature type="domain" description="Major facilitator superfamily (MFS) profile" evidence="5">
    <location>
        <begin position="6"/>
        <end position="394"/>
    </location>
</feature>
<evidence type="ECO:0000256" key="4">
    <source>
        <dbReference type="SAM" id="Phobius"/>
    </source>
</evidence>
<feature type="transmembrane region" description="Helical" evidence="4">
    <location>
        <begin position="240"/>
        <end position="261"/>
    </location>
</feature>
<dbReference type="PROSITE" id="PS51257">
    <property type="entry name" value="PROKAR_LIPOPROTEIN"/>
    <property type="match status" value="1"/>
</dbReference>
<feature type="transmembrane region" description="Helical" evidence="4">
    <location>
        <begin position="163"/>
        <end position="183"/>
    </location>
</feature>
<gene>
    <name evidence="6" type="ORF">CXZ10_01060</name>
</gene>
<keyword evidence="1 4" id="KW-0812">Transmembrane</keyword>
<dbReference type="GO" id="GO:0022857">
    <property type="term" value="F:transmembrane transporter activity"/>
    <property type="evidence" value="ECO:0007669"/>
    <property type="project" value="InterPro"/>
</dbReference>
<dbReference type="PANTHER" id="PTHR11360:SF290">
    <property type="entry name" value="MONOCARBOXYLATE MFS PERMEASE"/>
    <property type="match status" value="1"/>
</dbReference>
<reference evidence="6 7" key="1">
    <citation type="submission" date="2017-12" db="EMBL/GenBank/DDBJ databases">
        <title>Anaerobic carbon monoxide metabolism by Pleomorphomonas carboxyditropha sp. nov., a new mesophilic hydrogenogenic carboxidotroph.</title>
        <authorList>
            <person name="Esquivel-Elizondo S."/>
            <person name="Krajmalnik-Brown R."/>
        </authorList>
    </citation>
    <scope>NUCLEOTIDE SEQUENCE [LARGE SCALE GENOMIC DNA]</scope>
    <source>
        <strain evidence="6 7">R5-392</strain>
    </source>
</reference>
<feature type="transmembrane region" description="Helical" evidence="4">
    <location>
        <begin position="6"/>
        <end position="30"/>
    </location>
</feature>
<feature type="transmembrane region" description="Helical" evidence="4">
    <location>
        <begin position="368"/>
        <end position="389"/>
    </location>
</feature>
<evidence type="ECO:0000256" key="1">
    <source>
        <dbReference type="ARBA" id="ARBA00022692"/>
    </source>
</evidence>
<dbReference type="SUPFAM" id="SSF103473">
    <property type="entry name" value="MFS general substrate transporter"/>
    <property type="match status" value="1"/>
</dbReference>
<dbReference type="PANTHER" id="PTHR11360">
    <property type="entry name" value="MONOCARBOXYLATE TRANSPORTER"/>
    <property type="match status" value="1"/>
</dbReference>
<comment type="caution">
    <text evidence="6">The sequence shown here is derived from an EMBL/GenBank/DDBJ whole genome shotgun (WGS) entry which is preliminary data.</text>
</comment>
<dbReference type="Pfam" id="PF07690">
    <property type="entry name" value="MFS_1"/>
    <property type="match status" value="1"/>
</dbReference>
<keyword evidence="2 4" id="KW-1133">Transmembrane helix</keyword>
<evidence type="ECO:0000313" key="6">
    <source>
        <dbReference type="EMBL" id="PKR90013.1"/>
    </source>
</evidence>
<dbReference type="OrthoDB" id="9796632at2"/>
<dbReference type="RefSeq" id="WP_101287109.1">
    <property type="nucleotide sequence ID" value="NZ_FOUQ01000011.1"/>
</dbReference>
<sequence length="403" mass="42213">MSHSYRWVIVAAGGLLGCVAIGAMFSLPVFLQPMSKETGWSVTGISTAMTIGFLAMAVASMIWGGLSDRFGPRPVVLTGSVVLASSLALASRTTSLIEFQFTFGLLVGAATAAVFAPMMACVTGWFDTQRSLAVSLVSAGMGMAPLTIAPFAAWLVTIHDWRTSMLIIAGITAALMIPVSLLVRRPPALEGHHPEMMANEPQAGMTVRQAVASPQFITLMLANFFCCATHSGPIFHTVSYAVTCGIPMIAAVSIYSVEGFAGMFGRIGFGLAGDRFGAQRILVLGLLAQAFGVLSYSFVNQIGGFYAVAVVVGFIYAGTMPLYAVIIRENFPLKMMGTIMGGTAMAGSLGMSTGPLVGGMIYDHFNGYALMYIASCGMGLAAALILLSFRPFPSRQEGALAAA</sequence>
<dbReference type="AlphaFoldDB" id="A0A1I4VDB6"/>
<dbReference type="Proteomes" id="UP000233491">
    <property type="component" value="Unassembled WGS sequence"/>
</dbReference>
<protein>
    <submittedName>
        <fullName evidence="6">MFS transporter</fullName>
    </submittedName>
</protein>
<dbReference type="Gene3D" id="1.20.1250.20">
    <property type="entry name" value="MFS general substrate transporter like domains"/>
    <property type="match status" value="2"/>
</dbReference>
<feature type="transmembrane region" description="Helical" evidence="4">
    <location>
        <begin position="305"/>
        <end position="327"/>
    </location>
</feature>
<dbReference type="InterPro" id="IPR020846">
    <property type="entry name" value="MFS_dom"/>
</dbReference>
<accession>A0A1I4VDB6</accession>
<keyword evidence="7" id="KW-1185">Reference proteome</keyword>
<feature type="transmembrane region" description="Helical" evidence="4">
    <location>
        <begin position="42"/>
        <end position="63"/>
    </location>
</feature>
<feature type="transmembrane region" description="Helical" evidence="4">
    <location>
        <begin position="103"/>
        <end position="126"/>
    </location>
</feature>
<dbReference type="PROSITE" id="PS50850">
    <property type="entry name" value="MFS"/>
    <property type="match status" value="1"/>
</dbReference>
<feature type="transmembrane region" description="Helical" evidence="4">
    <location>
        <begin position="339"/>
        <end position="362"/>
    </location>
</feature>
<name>A0A1I4VDB6_9HYPH</name>
<dbReference type="CDD" id="cd17355">
    <property type="entry name" value="MFS_YcxA_like"/>
    <property type="match status" value="1"/>
</dbReference>
<dbReference type="InterPro" id="IPR036259">
    <property type="entry name" value="MFS_trans_sf"/>
</dbReference>
<evidence type="ECO:0000313" key="7">
    <source>
        <dbReference type="Proteomes" id="UP000233491"/>
    </source>
</evidence>
<evidence type="ECO:0000259" key="5">
    <source>
        <dbReference type="PROSITE" id="PS50850"/>
    </source>
</evidence>
<evidence type="ECO:0000256" key="3">
    <source>
        <dbReference type="ARBA" id="ARBA00023136"/>
    </source>
</evidence>
<proteinExistence type="predicted"/>
<feature type="transmembrane region" description="Helical" evidence="4">
    <location>
        <begin position="132"/>
        <end position="156"/>
    </location>
</feature>